<comment type="caution">
    <text evidence="1">The sequence shown here is derived from an EMBL/GenBank/DDBJ whole genome shotgun (WGS) entry which is preliminary data.</text>
</comment>
<protein>
    <submittedName>
        <fullName evidence="1">Uncharacterized protein</fullName>
    </submittedName>
</protein>
<name>A0A3R9C4A8_9HYPH</name>
<proteinExistence type="predicted"/>
<evidence type="ECO:0000313" key="2">
    <source>
        <dbReference type="Proteomes" id="UP000277279"/>
    </source>
</evidence>
<dbReference type="Proteomes" id="UP000277279">
    <property type="component" value="Unassembled WGS sequence"/>
</dbReference>
<organism evidence="1 2">
    <name type="scientific">Rhizobium pisi</name>
    <dbReference type="NCBI Taxonomy" id="574561"/>
    <lineage>
        <taxon>Bacteria</taxon>
        <taxon>Pseudomonadati</taxon>
        <taxon>Pseudomonadota</taxon>
        <taxon>Alphaproteobacteria</taxon>
        <taxon>Hyphomicrobiales</taxon>
        <taxon>Rhizobiaceae</taxon>
        <taxon>Rhizobium/Agrobacterium group</taxon>
        <taxon>Rhizobium</taxon>
    </lineage>
</organism>
<sequence length="71" mass="7551">MRKTRRPRLGGLHLMGAAQVSRRIDRTPGIALISMEIVGCRMGGSAILPFRDGKDSQIGYSAGVEIGAIIA</sequence>
<dbReference type="AlphaFoldDB" id="A0A3R9C4A8"/>
<gene>
    <name evidence="1" type="ORF">EFD55_06420</name>
</gene>
<reference evidence="1 2" key="1">
    <citation type="submission" date="2018-11" db="EMBL/GenBank/DDBJ databases">
        <authorList>
            <person name="Huo Y."/>
        </authorList>
    </citation>
    <scope>NUCLEOTIDE SEQUENCE [LARGE SCALE GENOMIC DNA]</scope>
    <source>
        <strain evidence="1 2">DSM 30132</strain>
    </source>
</reference>
<accession>A0A3R9C4A8</accession>
<dbReference type="EMBL" id="RJJT01000004">
    <property type="protein sequence ID" value="RSB81594.1"/>
    <property type="molecule type" value="Genomic_DNA"/>
</dbReference>
<evidence type="ECO:0000313" key="1">
    <source>
        <dbReference type="EMBL" id="RSB81594.1"/>
    </source>
</evidence>